<dbReference type="Pfam" id="PF17039">
    <property type="entry name" value="Glyco_tran_10_N"/>
    <property type="match status" value="1"/>
</dbReference>
<dbReference type="InterPro" id="IPR055270">
    <property type="entry name" value="Glyco_tran_10_C"/>
</dbReference>
<evidence type="ECO:0000259" key="13">
    <source>
        <dbReference type="Pfam" id="PF00852"/>
    </source>
</evidence>
<evidence type="ECO:0000259" key="14">
    <source>
        <dbReference type="Pfam" id="PF17039"/>
    </source>
</evidence>
<comment type="similarity">
    <text evidence="3 12">Belongs to the glycosyltransferase 10 family.</text>
</comment>
<comment type="caution">
    <text evidence="15">The sequence shown here is derived from an EMBL/GenBank/DDBJ whole genome shotgun (WGS) entry which is preliminary data.</text>
</comment>
<dbReference type="GO" id="GO:0000139">
    <property type="term" value="C:Golgi membrane"/>
    <property type="evidence" value="ECO:0007669"/>
    <property type="project" value="UniProtKB-SubCell"/>
</dbReference>
<evidence type="ECO:0000256" key="8">
    <source>
        <dbReference type="ARBA" id="ARBA00022989"/>
    </source>
</evidence>
<feature type="domain" description="Fucosyltransferase C-terminal" evidence="13">
    <location>
        <begin position="167"/>
        <end position="341"/>
    </location>
</feature>
<dbReference type="EC" id="2.4.1.-" evidence="12"/>
<dbReference type="PANTHER" id="PTHR48438">
    <property type="entry name" value="ALPHA-(1,3)-FUCOSYLTRANSFERASE C-RELATED"/>
    <property type="match status" value="1"/>
</dbReference>
<evidence type="ECO:0000256" key="9">
    <source>
        <dbReference type="ARBA" id="ARBA00023034"/>
    </source>
</evidence>
<comment type="pathway">
    <text evidence="2">Protein modification; protein glycosylation.</text>
</comment>
<dbReference type="FunFam" id="3.40.50.11660:FF:000002">
    <property type="entry name" value="Alpha-(1,3)-fucosyltransferase"/>
    <property type="match status" value="1"/>
</dbReference>
<dbReference type="Pfam" id="PF00852">
    <property type="entry name" value="Glyco_transf_10"/>
    <property type="match status" value="1"/>
</dbReference>
<dbReference type="Gene3D" id="3.40.50.11660">
    <property type="entry name" value="Glycosyl transferase family 10, C-terminal domain"/>
    <property type="match status" value="1"/>
</dbReference>
<evidence type="ECO:0000256" key="2">
    <source>
        <dbReference type="ARBA" id="ARBA00004922"/>
    </source>
</evidence>
<evidence type="ECO:0000256" key="10">
    <source>
        <dbReference type="ARBA" id="ARBA00023136"/>
    </source>
</evidence>
<keyword evidence="9 12" id="KW-0333">Golgi apparatus</keyword>
<evidence type="ECO:0000256" key="12">
    <source>
        <dbReference type="RuleBase" id="RU003832"/>
    </source>
</evidence>
<dbReference type="Proteomes" id="UP001186944">
    <property type="component" value="Unassembled WGS sequence"/>
</dbReference>
<sequence>MIFVHILIEDLLTTDYGDPNTDGHVNYFQSRDFQPKEKKTILFWTPMFFSWNPYFTAMKEIEKCKNNFTCEITTDKERLQEADAIVFHCMDIMPWTSLPKFRHPSQVWVVWCTEPPTKIWNSLHGYRFLFNWTMHYRSDSTIFAPWARFRKLEKHEIRNKDLRDILKTKRNGIVLRNSNCYDDNQRYRLFDQLKKYLNFDFYGSCGNLVCQRDDPHCGEKISSYKFSIQFENSYCKDYVSEKYYDALLMRQIPIVNWKKGQMVHQVIPHSYINMDDFPSIKDAAEYIQRVNNDDALYLSYFEWTKIYDIHFNNYWLQFCFLCKELHNPKRPAQVIVDLNAWFSDDICPKGSVGIHKYISVNERQTRNSKSDFENHNQKVNKF</sequence>
<reference evidence="15" key="1">
    <citation type="submission" date="2019-08" db="EMBL/GenBank/DDBJ databases">
        <title>The improved chromosome-level genome for the pearl oyster Pinctada fucata martensii using PacBio sequencing and Hi-C.</title>
        <authorList>
            <person name="Zheng Z."/>
        </authorList>
    </citation>
    <scope>NUCLEOTIDE SEQUENCE</scope>
    <source>
        <strain evidence="15">ZZ-2019</strain>
        <tissue evidence="15">Adductor muscle</tissue>
    </source>
</reference>
<evidence type="ECO:0000256" key="6">
    <source>
        <dbReference type="ARBA" id="ARBA00022692"/>
    </source>
</evidence>
<dbReference type="InterPro" id="IPR031481">
    <property type="entry name" value="Glyco_tran_10_N"/>
</dbReference>
<dbReference type="SUPFAM" id="SSF53756">
    <property type="entry name" value="UDP-Glycosyltransferase/glycogen phosphorylase"/>
    <property type="match status" value="1"/>
</dbReference>
<keyword evidence="8" id="KW-1133">Transmembrane helix</keyword>
<protein>
    <recommendedName>
        <fullName evidence="12">Fucosyltransferase</fullName>
        <ecNumber evidence="12">2.4.1.-</ecNumber>
    </recommendedName>
</protein>
<evidence type="ECO:0000256" key="4">
    <source>
        <dbReference type="ARBA" id="ARBA00022676"/>
    </source>
</evidence>
<keyword evidence="10" id="KW-0472">Membrane</keyword>
<comment type="subcellular location">
    <subcellularLocation>
        <location evidence="1">Golgi apparatus membrane</location>
        <topology evidence="1">Single-pass type II membrane protein</topology>
    </subcellularLocation>
    <subcellularLocation>
        <location evidence="12">Golgi apparatus</location>
        <location evidence="12">Golgi stack membrane</location>
        <topology evidence="12">Single-pass type II membrane protein</topology>
    </subcellularLocation>
</comment>
<organism evidence="15 16">
    <name type="scientific">Pinctada imbricata</name>
    <name type="common">Atlantic pearl-oyster</name>
    <name type="synonym">Pinctada martensii</name>
    <dbReference type="NCBI Taxonomy" id="66713"/>
    <lineage>
        <taxon>Eukaryota</taxon>
        <taxon>Metazoa</taxon>
        <taxon>Spiralia</taxon>
        <taxon>Lophotrochozoa</taxon>
        <taxon>Mollusca</taxon>
        <taxon>Bivalvia</taxon>
        <taxon>Autobranchia</taxon>
        <taxon>Pteriomorphia</taxon>
        <taxon>Pterioida</taxon>
        <taxon>Pterioidea</taxon>
        <taxon>Pteriidae</taxon>
        <taxon>Pinctada</taxon>
    </lineage>
</organism>
<evidence type="ECO:0000313" key="16">
    <source>
        <dbReference type="Proteomes" id="UP001186944"/>
    </source>
</evidence>
<accession>A0AA89C0Y3</accession>
<keyword evidence="6 12" id="KW-0812">Transmembrane</keyword>
<evidence type="ECO:0000256" key="5">
    <source>
        <dbReference type="ARBA" id="ARBA00022679"/>
    </source>
</evidence>
<keyword evidence="5 12" id="KW-0808">Transferase</keyword>
<keyword evidence="7" id="KW-0735">Signal-anchor</keyword>
<dbReference type="EMBL" id="VSWD01000005">
    <property type="protein sequence ID" value="KAK3101836.1"/>
    <property type="molecule type" value="Genomic_DNA"/>
</dbReference>
<evidence type="ECO:0000256" key="7">
    <source>
        <dbReference type="ARBA" id="ARBA00022968"/>
    </source>
</evidence>
<dbReference type="InterPro" id="IPR001503">
    <property type="entry name" value="Glyco_trans_10"/>
</dbReference>
<dbReference type="PANTHER" id="PTHR48438:SF1">
    <property type="entry name" value="ALPHA-(1,3)-FUCOSYLTRANSFERASE C-RELATED"/>
    <property type="match status" value="1"/>
</dbReference>
<feature type="domain" description="Fucosyltransferase N-terminal" evidence="14">
    <location>
        <begin position="37"/>
        <end position="146"/>
    </location>
</feature>
<keyword evidence="16" id="KW-1185">Reference proteome</keyword>
<dbReference type="GO" id="GO:0008417">
    <property type="term" value="F:fucosyltransferase activity"/>
    <property type="evidence" value="ECO:0007669"/>
    <property type="project" value="InterPro"/>
</dbReference>
<evidence type="ECO:0000256" key="11">
    <source>
        <dbReference type="ARBA" id="ARBA00023180"/>
    </source>
</evidence>
<gene>
    <name evidence="15" type="ORF">FSP39_006720</name>
</gene>
<name>A0AA89C0Y3_PINIB</name>
<evidence type="ECO:0000256" key="1">
    <source>
        <dbReference type="ARBA" id="ARBA00004323"/>
    </source>
</evidence>
<evidence type="ECO:0000256" key="3">
    <source>
        <dbReference type="ARBA" id="ARBA00008919"/>
    </source>
</evidence>
<proteinExistence type="inferred from homology"/>
<dbReference type="AlphaFoldDB" id="A0AA89C0Y3"/>
<dbReference type="GO" id="GO:0032580">
    <property type="term" value="C:Golgi cisterna membrane"/>
    <property type="evidence" value="ECO:0007669"/>
    <property type="project" value="UniProtKB-SubCell"/>
</dbReference>
<keyword evidence="4 12" id="KW-0328">Glycosyltransferase</keyword>
<dbReference type="InterPro" id="IPR038577">
    <property type="entry name" value="GT10-like_C_sf"/>
</dbReference>
<keyword evidence="11" id="KW-0325">Glycoprotein</keyword>
<evidence type="ECO:0000313" key="15">
    <source>
        <dbReference type="EMBL" id="KAK3101836.1"/>
    </source>
</evidence>